<evidence type="ECO:0000259" key="2">
    <source>
        <dbReference type="PROSITE" id="PS50011"/>
    </source>
</evidence>
<organism evidence="3 4">
    <name type="scientific">Panaeolus cyanescens</name>
    <dbReference type="NCBI Taxonomy" id="181874"/>
    <lineage>
        <taxon>Eukaryota</taxon>
        <taxon>Fungi</taxon>
        <taxon>Dikarya</taxon>
        <taxon>Basidiomycota</taxon>
        <taxon>Agaricomycotina</taxon>
        <taxon>Agaricomycetes</taxon>
        <taxon>Agaricomycetidae</taxon>
        <taxon>Agaricales</taxon>
        <taxon>Agaricineae</taxon>
        <taxon>Galeropsidaceae</taxon>
        <taxon>Panaeolus</taxon>
    </lineage>
</organism>
<dbReference type="InParanoid" id="A0A409VBA2"/>
<reference evidence="3 4" key="1">
    <citation type="journal article" date="2018" name="Evol. Lett.">
        <title>Horizontal gene cluster transfer increased hallucinogenic mushroom diversity.</title>
        <authorList>
            <person name="Reynolds H.T."/>
            <person name="Vijayakumar V."/>
            <person name="Gluck-Thaler E."/>
            <person name="Korotkin H.B."/>
            <person name="Matheny P.B."/>
            <person name="Slot J.C."/>
        </authorList>
    </citation>
    <scope>NUCLEOTIDE SEQUENCE [LARGE SCALE GENOMIC DNA]</scope>
    <source>
        <strain evidence="3 4">2629</strain>
    </source>
</reference>
<dbReference type="PROSITE" id="PS00108">
    <property type="entry name" value="PROTEIN_KINASE_ST"/>
    <property type="match status" value="1"/>
</dbReference>
<evidence type="ECO:0000313" key="4">
    <source>
        <dbReference type="Proteomes" id="UP000284842"/>
    </source>
</evidence>
<dbReference type="Gene3D" id="1.10.510.10">
    <property type="entry name" value="Transferase(Phosphotransferase) domain 1"/>
    <property type="match status" value="1"/>
</dbReference>
<dbReference type="InterPro" id="IPR000719">
    <property type="entry name" value="Prot_kinase_dom"/>
</dbReference>
<keyword evidence="1" id="KW-1133">Transmembrane helix</keyword>
<evidence type="ECO:0000313" key="3">
    <source>
        <dbReference type="EMBL" id="PPQ64234.1"/>
    </source>
</evidence>
<feature type="transmembrane region" description="Helical" evidence="1">
    <location>
        <begin position="617"/>
        <end position="637"/>
    </location>
</feature>
<dbReference type="SUPFAM" id="SSF56112">
    <property type="entry name" value="Protein kinase-like (PK-like)"/>
    <property type="match status" value="1"/>
</dbReference>
<sequence length="666" mass="74601">MEIQWKPSENASRMSKILPIFADIPGEHPLAAFVARSLQQCATREKVGTARADIYTDANLPSYLLFDDRHISQQYSLRRVVFAPSMVNDLKCFGYTSKELERFTIAYVERESQMHGRPSYGRTVWENRVPDSGRVCEAYQVSAGDMATENDDSKLMIDHTAATDSAFQWITSKTANGPSLSAGTQYTPEDSSDNFWSKYHIPTTSKRKASRSLPKKIREGAIQKVRLPHRVGHRNSTRHSIVPQLLQRAWSRAVEHDATFILLNCGNSERIGIRDRSSNTLFLSDIIDPFALGYGSIHIGLHTAIISDALKRPPPFRETAHIARSVIDPPEHRIPFVSPPVADDEIQARTDPDTFNQEVSKLNILLVSLFFAVYQSEAPSSFLREIASCDPASPEIASPRPKQNKSYPHNECAHFVARQNIGVSDKVTVYRGFITIHPSSGELRQPAILKIAKNANGQKRLFHEYEVYQKLWSSGVAGGILMVHGMFQDIETGVFGLLMQDGGSTLYEREQMRLGVSNPDQCHISEDEFEKLKAVVQAINDVRVQHNDVKPDNICVNAEGDWFLIDFDLALIVTHPDDTIWEDMKNIKDIFKRKFVQELNGPEITTPPPAPSPSYKAFSPLLSLFLSISFIFLALLIRHASTPTIHPKTPTSIPIVTIIITTGITG</sequence>
<keyword evidence="4" id="KW-1185">Reference proteome</keyword>
<name>A0A409VBA2_9AGAR</name>
<dbReference type="EMBL" id="NHTK01006090">
    <property type="protein sequence ID" value="PPQ64234.1"/>
    <property type="molecule type" value="Genomic_DNA"/>
</dbReference>
<feature type="domain" description="Protein kinase" evidence="2">
    <location>
        <begin position="415"/>
        <end position="666"/>
    </location>
</feature>
<dbReference type="InterPro" id="IPR008271">
    <property type="entry name" value="Ser/Thr_kinase_AS"/>
</dbReference>
<protein>
    <recommendedName>
        <fullName evidence="2">Protein kinase domain-containing protein</fullName>
    </recommendedName>
</protein>
<keyword evidence="1" id="KW-0472">Membrane</keyword>
<dbReference type="InterPro" id="IPR011009">
    <property type="entry name" value="Kinase-like_dom_sf"/>
</dbReference>
<gene>
    <name evidence="3" type="ORF">CVT24_008610</name>
</gene>
<dbReference type="OrthoDB" id="2523927at2759"/>
<dbReference type="Proteomes" id="UP000284842">
    <property type="component" value="Unassembled WGS sequence"/>
</dbReference>
<comment type="caution">
    <text evidence="3">The sequence shown here is derived from an EMBL/GenBank/DDBJ whole genome shotgun (WGS) entry which is preliminary data.</text>
</comment>
<dbReference type="PROSITE" id="PS50011">
    <property type="entry name" value="PROTEIN_KINASE_DOM"/>
    <property type="match status" value="1"/>
</dbReference>
<keyword evidence="1" id="KW-0812">Transmembrane</keyword>
<dbReference type="GO" id="GO:0004672">
    <property type="term" value="F:protein kinase activity"/>
    <property type="evidence" value="ECO:0007669"/>
    <property type="project" value="InterPro"/>
</dbReference>
<dbReference type="GO" id="GO:0005524">
    <property type="term" value="F:ATP binding"/>
    <property type="evidence" value="ECO:0007669"/>
    <property type="project" value="InterPro"/>
</dbReference>
<proteinExistence type="predicted"/>
<evidence type="ECO:0000256" key="1">
    <source>
        <dbReference type="SAM" id="Phobius"/>
    </source>
</evidence>
<dbReference type="AlphaFoldDB" id="A0A409VBA2"/>
<accession>A0A409VBA2</accession>